<organism evidence="2 3">
    <name type="scientific">Coccomyxa viridis</name>
    <dbReference type="NCBI Taxonomy" id="1274662"/>
    <lineage>
        <taxon>Eukaryota</taxon>
        <taxon>Viridiplantae</taxon>
        <taxon>Chlorophyta</taxon>
        <taxon>core chlorophytes</taxon>
        <taxon>Trebouxiophyceae</taxon>
        <taxon>Trebouxiophyceae incertae sedis</taxon>
        <taxon>Coccomyxaceae</taxon>
        <taxon>Coccomyxa</taxon>
    </lineage>
</organism>
<evidence type="ECO:0000256" key="1">
    <source>
        <dbReference type="SAM" id="MobiDB-lite"/>
    </source>
</evidence>
<name>A0ABP1FRT9_9CHLO</name>
<dbReference type="Proteomes" id="UP001497392">
    <property type="component" value="Unassembled WGS sequence"/>
</dbReference>
<feature type="region of interest" description="Disordered" evidence="1">
    <location>
        <begin position="193"/>
        <end position="217"/>
    </location>
</feature>
<feature type="compositionally biased region" description="Basic and acidic residues" evidence="1">
    <location>
        <begin position="381"/>
        <end position="391"/>
    </location>
</feature>
<feature type="compositionally biased region" description="Basic residues" evidence="1">
    <location>
        <begin position="287"/>
        <end position="301"/>
    </location>
</feature>
<evidence type="ECO:0000313" key="3">
    <source>
        <dbReference type="Proteomes" id="UP001497392"/>
    </source>
</evidence>
<feature type="compositionally biased region" description="Basic and acidic residues" evidence="1">
    <location>
        <begin position="277"/>
        <end position="286"/>
    </location>
</feature>
<proteinExistence type="predicted"/>
<dbReference type="EMBL" id="CAXHTA020000003">
    <property type="protein sequence ID" value="CAL5220242.1"/>
    <property type="molecule type" value="Genomic_DNA"/>
</dbReference>
<gene>
    <name evidence="2" type="primary">g2221</name>
    <name evidence="2" type="ORF">VP750_LOCUS1901</name>
</gene>
<keyword evidence="3" id="KW-1185">Reference proteome</keyword>
<feature type="compositionally biased region" description="Acidic residues" evidence="1">
    <location>
        <begin position="247"/>
        <end position="265"/>
    </location>
</feature>
<evidence type="ECO:0000313" key="2">
    <source>
        <dbReference type="EMBL" id="CAL5220242.1"/>
    </source>
</evidence>
<accession>A0ABP1FRT9</accession>
<protein>
    <submittedName>
        <fullName evidence="2">G2221 protein</fullName>
    </submittedName>
</protein>
<feature type="region of interest" description="Disordered" evidence="1">
    <location>
        <begin position="247"/>
        <end position="324"/>
    </location>
</feature>
<reference evidence="2 3" key="1">
    <citation type="submission" date="2024-06" db="EMBL/GenBank/DDBJ databases">
        <authorList>
            <person name="Kraege A."/>
            <person name="Thomma B."/>
        </authorList>
    </citation>
    <scope>NUCLEOTIDE SEQUENCE [LARGE SCALE GENOMIC DNA]</scope>
</reference>
<comment type="caution">
    <text evidence="2">The sequence shown here is derived from an EMBL/GenBank/DDBJ whole genome shotgun (WGS) entry which is preliminary data.</text>
</comment>
<feature type="region of interest" description="Disordered" evidence="1">
    <location>
        <begin position="381"/>
        <end position="426"/>
    </location>
</feature>
<sequence length="426" mass="48983">MSADEYYAIQDQPSFRSLFASVMDLELEILDVWEEDGAKCERVRNRPNYEKWVPKIGRKFVKPDDIAFIDETVYAPHSQTKPPYKMKIDSLLPLLGDRVQIKRVVVISAVDETHCRHTITGEVNVRVVGVGKLVEKYVMQNTISALELLDSVVARYKKVRESVKVDEAPAELSEDLQHVLQEPYQYGHVEEPEEVSAQTAYAAEESDAEDSALSHPAPLTRASTRFYDAEEHPWEKAMDIEKYLQSTEEEMEEDEEREGGTEEDAALGKSASKKHPHIGDHNLRERMRSRRHANREKRQRRNERTKEFFEGLGQSMRRRREDAIKSGQADLLNSRGEKDEVLKWNEDMQRWERVWKSSHTASIPRAIDKIFGPLTKAVERIKASREGRSDSEESAPEEAAPETLHSKSAKFFSKMSISKQREAKGK</sequence>